<reference evidence="1 2" key="1">
    <citation type="journal article" date="2018" name="Sci. Data">
        <title>The draft genome sequence of cork oak.</title>
        <authorList>
            <person name="Ramos A.M."/>
            <person name="Usie A."/>
            <person name="Barbosa P."/>
            <person name="Barros P.M."/>
            <person name="Capote T."/>
            <person name="Chaves I."/>
            <person name="Simoes F."/>
            <person name="Abreu I."/>
            <person name="Carrasquinho I."/>
            <person name="Faro C."/>
            <person name="Guimaraes J.B."/>
            <person name="Mendonca D."/>
            <person name="Nobrega F."/>
            <person name="Rodrigues L."/>
            <person name="Saibo N.J.M."/>
            <person name="Varela M.C."/>
            <person name="Egas C."/>
            <person name="Matos J."/>
            <person name="Miguel C.M."/>
            <person name="Oliveira M.M."/>
            <person name="Ricardo C.P."/>
            <person name="Goncalves S."/>
        </authorList>
    </citation>
    <scope>NUCLEOTIDE SEQUENCE [LARGE SCALE GENOMIC DNA]</scope>
    <source>
        <strain evidence="2">cv. HL8</strain>
    </source>
</reference>
<dbReference type="GO" id="GO:0016757">
    <property type="term" value="F:glycosyltransferase activity"/>
    <property type="evidence" value="ECO:0007669"/>
    <property type="project" value="InterPro"/>
</dbReference>
<protein>
    <submittedName>
        <fullName evidence="1">Uncharacterized protein</fullName>
    </submittedName>
</protein>
<dbReference type="Proteomes" id="UP000237347">
    <property type="component" value="Unassembled WGS sequence"/>
</dbReference>
<accession>A0AAW0L8A2</accession>
<sequence length="293" mass="33100">LNRFRVVFSQSQLEQAGQITCNRSHAYYDLCSVDGPALLEPITAGGYTGNFFHDFSDGFVPLFITINSLFYNQDVTLVISDCNDPWWPQKYAEILSQFSHYPIIDIKKERITHCFPSAIIGLIKHGPMIVDPTLLPHHPKSLNDFRVFLENSYKKKGGDDVLITSYNRPQLVFVIRKLDVGRAILNKKEVVKAIEEVGFHVNVLDPTTTHTSLAKFTLAMQWPRAVLVQLVPIGVDLPSNISFKGPAKNLGLEYMEYKVKTKESSLVEIYGANDLVLKNPDAYSIHEDPKFEA</sequence>
<gene>
    <name evidence="1" type="ORF">CFP56_006161</name>
</gene>
<dbReference type="PANTHER" id="PTHR20961">
    <property type="entry name" value="GLYCOSYLTRANSFERASE"/>
    <property type="match status" value="1"/>
</dbReference>
<comment type="caution">
    <text evidence="1">The sequence shown here is derived from an EMBL/GenBank/DDBJ whole genome shotgun (WGS) entry which is preliminary data.</text>
</comment>
<dbReference type="AlphaFoldDB" id="A0AAW0L8A2"/>
<proteinExistence type="predicted"/>
<evidence type="ECO:0000313" key="1">
    <source>
        <dbReference type="EMBL" id="KAK7847862.1"/>
    </source>
</evidence>
<dbReference type="PANTHER" id="PTHR20961:SF86">
    <property type="entry name" value="GLYCOSYLTRANSFERASE FAMILY 61 PROTEIN"/>
    <property type="match status" value="1"/>
</dbReference>
<feature type="non-terminal residue" evidence="1">
    <location>
        <position position="1"/>
    </location>
</feature>
<keyword evidence="2" id="KW-1185">Reference proteome</keyword>
<organism evidence="1 2">
    <name type="scientific">Quercus suber</name>
    <name type="common">Cork oak</name>
    <dbReference type="NCBI Taxonomy" id="58331"/>
    <lineage>
        <taxon>Eukaryota</taxon>
        <taxon>Viridiplantae</taxon>
        <taxon>Streptophyta</taxon>
        <taxon>Embryophyta</taxon>
        <taxon>Tracheophyta</taxon>
        <taxon>Spermatophyta</taxon>
        <taxon>Magnoliopsida</taxon>
        <taxon>eudicotyledons</taxon>
        <taxon>Gunneridae</taxon>
        <taxon>Pentapetalae</taxon>
        <taxon>rosids</taxon>
        <taxon>fabids</taxon>
        <taxon>Fagales</taxon>
        <taxon>Fagaceae</taxon>
        <taxon>Quercus</taxon>
    </lineage>
</organism>
<name>A0AAW0L8A2_QUESU</name>
<dbReference type="EMBL" id="PKMF04000135">
    <property type="protein sequence ID" value="KAK7847862.1"/>
    <property type="molecule type" value="Genomic_DNA"/>
</dbReference>
<evidence type="ECO:0000313" key="2">
    <source>
        <dbReference type="Proteomes" id="UP000237347"/>
    </source>
</evidence>
<dbReference type="InterPro" id="IPR007657">
    <property type="entry name" value="Glycosyltransferase_61"/>
</dbReference>